<keyword evidence="2" id="KW-1185">Reference proteome</keyword>
<dbReference type="AlphaFoldDB" id="A0A3S0AWL3"/>
<sequence length="75" mass="8569">MFRPTKRTVSDEGKQFKPQTVVTFYLHGQLETGKVVKQLQNAAIVEIKETTNNDEVIFQTQGNTVVSYQDLHKKS</sequence>
<dbReference type="RefSeq" id="WP_125943706.1">
    <property type="nucleotide sequence ID" value="NZ_PXZH01000005.1"/>
</dbReference>
<gene>
    <name evidence="1" type="ORF">C7P63_08375</name>
</gene>
<proteinExistence type="predicted"/>
<reference evidence="1 2" key="1">
    <citation type="submission" date="2018-03" db="EMBL/GenBank/DDBJ databases">
        <authorList>
            <person name="Gulvik C.A."/>
        </authorList>
    </citation>
    <scope>NUCLEOTIDE SEQUENCE [LARGE SCALE GENOMIC DNA]</scope>
    <source>
        <strain evidence="1 2">JCM 31581</strain>
    </source>
</reference>
<dbReference type="OrthoDB" id="2186696at2"/>
<dbReference type="Proteomes" id="UP000277864">
    <property type="component" value="Unassembled WGS sequence"/>
</dbReference>
<dbReference type="EMBL" id="PXZH01000005">
    <property type="protein sequence ID" value="RST88828.1"/>
    <property type="molecule type" value="Genomic_DNA"/>
</dbReference>
<comment type="caution">
    <text evidence="1">The sequence shown here is derived from an EMBL/GenBank/DDBJ whole genome shotgun (WGS) entry which is preliminary data.</text>
</comment>
<evidence type="ECO:0008006" key="3">
    <source>
        <dbReference type="Google" id="ProtNLM"/>
    </source>
</evidence>
<evidence type="ECO:0000313" key="1">
    <source>
        <dbReference type="EMBL" id="RST88828.1"/>
    </source>
</evidence>
<name>A0A3S0AWL3_9ENTE</name>
<protein>
    <recommendedName>
        <fullName evidence="3">DUF2187 domain-containing protein</fullName>
    </recommendedName>
</protein>
<accession>A0A3S0AWL3</accession>
<evidence type="ECO:0000313" key="2">
    <source>
        <dbReference type="Proteomes" id="UP000277864"/>
    </source>
</evidence>
<organism evidence="1 2">
    <name type="scientific">Vagococcus humatus</name>
    <dbReference type="NCBI Taxonomy" id="1889241"/>
    <lineage>
        <taxon>Bacteria</taxon>
        <taxon>Bacillati</taxon>
        <taxon>Bacillota</taxon>
        <taxon>Bacilli</taxon>
        <taxon>Lactobacillales</taxon>
        <taxon>Enterococcaceae</taxon>
        <taxon>Vagococcus</taxon>
    </lineage>
</organism>